<keyword evidence="3" id="KW-0808">Transferase</keyword>
<dbReference type="AlphaFoldDB" id="A0A3N4RUX4"/>
<dbReference type="GO" id="GO:0032259">
    <property type="term" value="P:methylation"/>
    <property type="evidence" value="ECO:0007669"/>
    <property type="project" value="UniProtKB-KW"/>
</dbReference>
<dbReference type="SUPFAM" id="SSF53335">
    <property type="entry name" value="S-adenosyl-L-methionine-dependent methyltransferases"/>
    <property type="match status" value="1"/>
</dbReference>
<comment type="caution">
    <text evidence="3">The sequence shown here is derived from an EMBL/GenBank/DDBJ whole genome shotgun (WGS) entry which is preliminary data.</text>
</comment>
<protein>
    <submittedName>
        <fullName evidence="3">Methyltransferase family protein</fullName>
    </submittedName>
</protein>
<dbReference type="Proteomes" id="UP000266906">
    <property type="component" value="Unassembled WGS sequence"/>
</dbReference>
<gene>
    <name evidence="3" type="ORF">EDD38_7164</name>
</gene>
<keyword evidence="3" id="KW-0489">Methyltransferase</keyword>
<dbReference type="Pfam" id="PF08242">
    <property type="entry name" value="Methyltransf_12"/>
    <property type="match status" value="1"/>
</dbReference>
<sequence>MADDTRAPGPAPARPGRAAAAGTSAPQESDYAVSAEFYDLLQAEGDRRRARRWFAAAAGRARQGIVDFGAGTGLVTEVLLESSGVPVHAVEPAPAMRTVLMSRAAALGADRRARLTVHPGRAEEAGLVEVADLAVAANVVGCVEPAARRALWRAAAGALVPGGLLLFDPPPTELPSTAEDLPALGPVRLGTESYRADVTRVPDRGVLRMVFDYRVEREGRTVRSAGEAFSMWPLEPAALAAEVTRAGLEFVPSPHPELSAARRPCRRTPA</sequence>
<evidence type="ECO:0000313" key="4">
    <source>
        <dbReference type="Proteomes" id="UP000266906"/>
    </source>
</evidence>
<keyword evidence="4" id="KW-1185">Reference proteome</keyword>
<dbReference type="InterPro" id="IPR029063">
    <property type="entry name" value="SAM-dependent_MTases_sf"/>
</dbReference>
<feature type="domain" description="Methyltransferase type 12" evidence="2">
    <location>
        <begin position="66"/>
        <end position="165"/>
    </location>
</feature>
<evidence type="ECO:0000259" key="2">
    <source>
        <dbReference type="Pfam" id="PF08242"/>
    </source>
</evidence>
<dbReference type="Gene3D" id="3.40.50.150">
    <property type="entry name" value="Vaccinia Virus protein VP39"/>
    <property type="match status" value="1"/>
</dbReference>
<proteinExistence type="predicted"/>
<accession>A0A3N4RUX4</accession>
<dbReference type="GO" id="GO:0008168">
    <property type="term" value="F:methyltransferase activity"/>
    <property type="evidence" value="ECO:0007669"/>
    <property type="project" value="UniProtKB-KW"/>
</dbReference>
<reference evidence="3 4" key="1">
    <citation type="submission" date="2018-11" db="EMBL/GenBank/DDBJ databases">
        <title>Sequencing the genomes of 1000 actinobacteria strains.</title>
        <authorList>
            <person name="Klenk H.-P."/>
        </authorList>
    </citation>
    <scope>NUCLEOTIDE SEQUENCE [LARGE SCALE GENOMIC DNA]</scope>
    <source>
        <strain evidence="3 4">DSM 44781</strain>
    </source>
</reference>
<name>A0A3N4RUX4_9ACTN</name>
<evidence type="ECO:0000313" key="3">
    <source>
        <dbReference type="EMBL" id="RPE27874.1"/>
    </source>
</evidence>
<organism evidence="3 4">
    <name type="scientific">Kitasatospora cineracea</name>
    <dbReference type="NCBI Taxonomy" id="88074"/>
    <lineage>
        <taxon>Bacteria</taxon>
        <taxon>Bacillati</taxon>
        <taxon>Actinomycetota</taxon>
        <taxon>Actinomycetes</taxon>
        <taxon>Kitasatosporales</taxon>
        <taxon>Streptomycetaceae</taxon>
        <taxon>Kitasatospora</taxon>
    </lineage>
</organism>
<dbReference type="EMBL" id="RKQG01000003">
    <property type="protein sequence ID" value="RPE27874.1"/>
    <property type="molecule type" value="Genomic_DNA"/>
</dbReference>
<dbReference type="CDD" id="cd02440">
    <property type="entry name" value="AdoMet_MTases"/>
    <property type="match status" value="1"/>
</dbReference>
<dbReference type="InterPro" id="IPR013217">
    <property type="entry name" value="Methyltransf_12"/>
</dbReference>
<feature type="region of interest" description="Disordered" evidence="1">
    <location>
        <begin position="1"/>
        <end position="26"/>
    </location>
</feature>
<evidence type="ECO:0000256" key="1">
    <source>
        <dbReference type="SAM" id="MobiDB-lite"/>
    </source>
</evidence>
<dbReference type="RefSeq" id="WP_123821339.1">
    <property type="nucleotide sequence ID" value="NZ_JBEYIY010000012.1"/>
</dbReference>